<evidence type="ECO:0000313" key="4">
    <source>
        <dbReference type="Proteomes" id="UP000005237"/>
    </source>
</evidence>
<keyword evidence="4" id="KW-1185">Reference proteome</keyword>
<reference evidence="3" key="2">
    <citation type="submission" date="2022-06" db="UniProtKB">
        <authorList>
            <consortium name="EnsemblMetazoa"/>
        </authorList>
    </citation>
    <scope>IDENTIFICATION</scope>
    <source>
        <strain evidence="3">DF5081</strain>
    </source>
</reference>
<dbReference type="AlphaFoldDB" id="A0A8R1DMX3"/>
<protein>
    <submittedName>
        <fullName evidence="3">DUF908 domain-containing protein</fullName>
    </submittedName>
</protein>
<dbReference type="Proteomes" id="UP000005237">
    <property type="component" value="Unassembled WGS sequence"/>
</dbReference>
<feature type="domain" description="DUF908" evidence="2">
    <location>
        <begin position="97"/>
        <end position="181"/>
    </location>
</feature>
<dbReference type="Pfam" id="PF06012">
    <property type="entry name" value="DUF908"/>
    <property type="match status" value="1"/>
</dbReference>
<evidence type="ECO:0000256" key="1">
    <source>
        <dbReference type="SAM" id="MobiDB-lite"/>
    </source>
</evidence>
<proteinExistence type="predicted"/>
<evidence type="ECO:0000313" key="3">
    <source>
        <dbReference type="EnsemblMetazoa" id="CJA07228.1"/>
    </source>
</evidence>
<feature type="region of interest" description="Disordered" evidence="1">
    <location>
        <begin position="1"/>
        <end position="21"/>
    </location>
</feature>
<accession>A0A8R1DMX3</accession>
<dbReference type="InterPro" id="IPR010309">
    <property type="entry name" value="E3_Ub_ligase_DUF908"/>
</dbReference>
<dbReference type="EnsemblMetazoa" id="CJA07228.1">
    <property type="protein sequence ID" value="CJA07228.1"/>
    <property type="gene ID" value="WBGene00126432"/>
</dbReference>
<reference evidence="4" key="1">
    <citation type="submission" date="2010-08" db="EMBL/GenBank/DDBJ databases">
        <authorList>
            <consortium name="Caenorhabditis japonica Sequencing Consortium"/>
            <person name="Wilson R.K."/>
        </authorList>
    </citation>
    <scope>NUCLEOTIDE SEQUENCE [LARGE SCALE GENOMIC DNA]</scope>
    <source>
        <strain evidence="4">DF5081</strain>
    </source>
</reference>
<sequence>MKIEEAEPSSSGANGAGSEMPPASAELLRNIIETKTDEQFIEAINKGREVHAVMGKTELYKWTEVLNRCDEILGKAVVKNEQGNMLVDCDKDLSNQVVSVIRFTVLLFECTSSRRIYKSVDRILSLLESTDMDTLAEVLRLLQVMGKRSKFLSTRIPQKEQHALAHRLTAIAQCWSGKLRTVKMAECLKREPKLPSLFPFTYTDDKQRTITVEQPKSTKLDPETYRLTLKRANHYTTRVMRT</sequence>
<evidence type="ECO:0000259" key="2">
    <source>
        <dbReference type="Pfam" id="PF06012"/>
    </source>
</evidence>
<name>A0A8R1DMX3_CAEJA</name>
<organism evidence="3 4">
    <name type="scientific">Caenorhabditis japonica</name>
    <dbReference type="NCBI Taxonomy" id="281687"/>
    <lineage>
        <taxon>Eukaryota</taxon>
        <taxon>Metazoa</taxon>
        <taxon>Ecdysozoa</taxon>
        <taxon>Nematoda</taxon>
        <taxon>Chromadorea</taxon>
        <taxon>Rhabditida</taxon>
        <taxon>Rhabditina</taxon>
        <taxon>Rhabditomorpha</taxon>
        <taxon>Rhabditoidea</taxon>
        <taxon>Rhabditidae</taxon>
        <taxon>Peloderinae</taxon>
        <taxon>Caenorhabditis</taxon>
    </lineage>
</organism>